<dbReference type="GO" id="GO:0003887">
    <property type="term" value="F:DNA-directed DNA polymerase activity"/>
    <property type="evidence" value="ECO:0007669"/>
    <property type="project" value="UniProtKB-EC"/>
</dbReference>
<dbReference type="GO" id="GO:0008408">
    <property type="term" value="F:3'-5' exonuclease activity"/>
    <property type="evidence" value="ECO:0007669"/>
    <property type="project" value="TreeGrafter"/>
</dbReference>
<organism evidence="5 6">
    <name type="scientific">Serratia rubidaea</name>
    <name type="common">Serratia marinorubra</name>
    <dbReference type="NCBI Taxonomy" id="61652"/>
    <lineage>
        <taxon>Bacteria</taxon>
        <taxon>Pseudomonadati</taxon>
        <taxon>Pseudomonadota</taxon>
        <taxon>Gammaproteobacteria</taxon>
        <taxon>Enterobacterales</taxon>
        <taxon>Yersiniaceae</taxon>
        <taxon>Serratia</taxon>
    </lineage>
</organism>
<evidence type="ECO:0000256" key="1">
    <source>
        <dbReference type="ARBA" id="ARBA00022722"/>
    </source>
</evidence>
<dbReference type="InterPro" id="IPR012337">
    <property type="entry name" value="RNaseH-like_sf"/>
</dbReference>
<feature type="domain" description="Exonuclease" evidence="4">
    <location>
        <begin position="59"/>
        <end position="241"/>
    </location>
</feature>
<keyword evidence="5" id="KW-0548">Nucleotidyltransferase</keyword>
<proteinExistence type="predicted"/>
<evidence type="ECO:0000256" key="3">
    <source>
        <dbReference type="ARBA" id="ARBA00022839"/>
    </source>
</evidence>
<keyword evidence="5" id="KW-0808">Transferase</keyword>
<name>A0A447QFD4_SERRU</name>
<dbReference type="NCBIfam" id="NF006602">
    <property type="entry name" value="PRK09146.1"/>
    <property type="match status" value="1"/>
</dbReference>
<dbReference type="GO" id="GO:0005829">
    <property type="term" value="C:cytosol"/>
    <property type="evidence" value="ECO:0007669"/>
    <property type="project" value="TreeGrafter"/>
</dbReference>
<dbReference type="GO" id="GO:0003676">
    <property type="term" value="F:nucleic acid binding"/>
    <property type="evidence" value="ECO:0007669"/>
    <property type="project" value="InterPro"/>
</dbReference>
<dbReference type="InterPro" id="IPR013520">
    <property type="entry name" value="Ribonucl_H"/>
</dbReference>
<keyword evidence="3" id="KW-0269">Exonuclease</keyword>
<dbReference type="SMART" id="SM00479">
    <property type="entry name" value="EXOIII"/>
    <property type="match status" value="1"/>
</dbReference>
<dbReference type="EMBL" id="LR134155">
    <property type="protein sequence ID" value="VEA68727.1"/>
    <property type="molecule type" value="Genomic_DNA"/>
</dbReference>
<evidence type="ECO:0000259" key="4">
    <source>
        <dbReference type="SMART" id="SM00479"/>
    </source>
</evidence>
<dbReference type="AlphaFoldDB" id="A0A447QFD4"/>
<dbReference type="InterPro" id="IPR036397">
    <property type="entry name" value="RNaseH_sf"/>
</dbReference>
<dbReference type="PANTHER" id="PTHR30231:SF4">
    <property type="entry name" value="PROTEIN NEN2"/>
    <property type="match status" value="1"/>
</dbReference>
<dbReference type="Proteomes" id="UP000271603">
    <property type="component" value="Chromosome"/>
</dbReference>
<dbReference type="SUPFAM" id="SSF53098">
    <property type="entry name" value="Ribonuclease H-like"/>
    <property type="match status" value="1"/>
</dbReference>
<protein>
    <submittedName>
        <fullName evidence="5">DNA polymerase III polC-type</fullName>
        <ecNumber evidence="5">2.7.7.7</ecNumber>
    </submittedName>
</protein>
<evidence type="ECO:0000313" key="5">
    <source>
        <dbReference type="EMBL" id="VEA68727.1"/>
    </source>
</evidence>
<accession>A0A447QFD4</accession>
<keyword evidence="2" id="KW-0378">Hydrolase</keyword>
<reference evidence="5 6" key="1">
    <citation type="submission" date="2018-12" db="EMBL/GenBank/DDBJ databases">
        <authorList>
            <consortium name="Pathogen Informatics"/>
        </authorList>
    </citation>
    <scope>NUCLEOTIDE SEQUENCE [LARGE SCALE GENOMIC DNA]</scope>
    <source>
        <strain evidence="5 6">NCTC9419</strain>
    </source>
</reference>
<dbReference type="STRING" id="61652.AXX16_2043"/>
<dbReference type="PANTHER" id="PTHR30231">
    <property type="entry name" value="DNA POLYMERASE III SUBUNIT EPSILON"/>
    <property type="match status" value="1"/>
</dbReference>
<dbReference type="EC" id="2.7.7.7" evidence="5"/>
<dbReference type="CDD" id="cd06127">
    <property type="entry name" value="DEDDh"/>
    <property type="match status" value="1"/>
</dbReference>
<keyword evidence="1" id="KW-0540">Nuclease</keyword>
<gene>
    <name evidence="5" type="primary">polC</name>
    <name evidence="5" type="ORF">NCTC9419_00581</name>
</gene>
<dbReference type="RefSeq" id="WP_054307154.1">
    <property type="nucleotide sequence ID" value="NZ_CAMIPJ010000001.1"/>
</dbReference>
<dbReference type="GeneID" id="61766653"/>
<dbReference type="Pfam" id="PF00929">
    <property type="entry name" value="RNase_T"/>
    <property type="match status" value="1"/>
</dbReference>
<evidence type="ECO:0000256" key="2">
    <source>
        <dbReference type="ARBA" id="ARBA00022801"/>
    </source>
</evidence>
<dbReference type="Gene3D" id="3.30.420.10">
    <property type="entry name" value="Ribonuclease H-like superfamily/Ribonuclease H"/>
    <property type="match status" value="1"/>
</dbReference>
<evidence type="ECO:0000313" key="6">
    <source>
        <dbReference type="Proteomes" id="UP000271603"/>
    </source>
</evidence>
<sequence>MFYIGKHPFTPASRQPAAECPPPWPARMAELARQARHPALRAFYRAGAVAPDTAIDQVPLLAMDFETTGTDARRDDIVSIGLVPMTLQRIRLRHGHHWLLKPRAALRNESVVIHGITHSEVEKAPDLNALFITLLELMAGKVLVVHHRGIERQFLDAALQRRIGEGIAFPCIDTLALEARRHRSRPVSLAARLFGGRPQLSLRLPESRARYNLPRYPAHNALTDALACAELFQAQVAHHFSAQTPVDALWC</sequence>